<dbReference type="Pfam" id="PF10441">
    <property type="entry name" value="Urb2"/>
    <property type="match status" value="1"/>
</dbReference>
<feature type="region of interest" description="Disordered" evidence="1">
    <location>
        <begin position="1109"/>
        <end position="1143"/>
    </location>
</feature>
<gene>
    <name evidence="3" type="primary">URB2-L</name>
    <name evidence="3" type="ORF">Hamer_G021727</name>
</gene>
<dbReference type="OrthoDB" id="160374at2759"/>
<dbReference type="InterPro" id="IPR052609">
    <property type="entry name" value="Ribosome_Biogenesis_Reg"/>
</dbReference>
<reference evidence="3" key="1">
    <citation type="journal article" date="2021" name="Sci. Adv.">
        <title>The American lobster genome reveals insights on longevity, neural, and immune adaptations.</title>
        <authorList>
            <person name="Polinski J.M."/>
            <person name="Zimin A.V."/>
            <person name="Clark K.F."/>
            <person name="Kohn A.B."/>
            <person name="Sadowski N."/>
            <person name="Timp W."/>
            <person name="Ptitsyn A."/>
            <person name="Khanna P."/>
            <person name="Romanova D.Y."/>
            <person name="Williams P."/>
            <person name="Greenwood S.J."/>
            <person name="Moroz L.L."/>
            <person name="Walt D.R."/>
            <person name="Bodnar A.G."/>
        </authorList>
    </citation>
    <scope>NUCLEOTIDE SEQUENCE</scope>
    <source>
        <strain evidence="3">GMGI-L3</strain>
    </source>
</reference>
<evidence type="ECO:0000313" key="3">
    <source>
        <dbReference type="EMBL" id="KAG7160257.1"/>
    </source>
</evidence>
<evidence type="ECO:0000256" key="1">
    <source>
        <dbReference type="SAM" id="MobiDB-lite"/>
    </source>
</evidence>
<keyword evidence="4" id="KW-1185">Reference proteome</keyword>
<sequence length="1504" mass="168615">MASAGGLKARLYSSEPLQERLSLGERAFLAPLNVLVTQKEDVVIMWLSELLANKALTLNTEDLEAAWRTVDTLLNTRRLKALCNNSWLCPISSNFIEALVDIINSSSEDSVREAAVKVCHTMMSNLVLAPLITHSHDHCIFLIKGLVNWLLEGHKSDFDVTLTMKMTQEIGTHLQSQPNRVQALVSVVDHLLIPCARLNAAFQDDKREIVQNLLKEVKLVVSMNLFNHELFSVYNGSLHTLFFEETKATLSTDVEKLLLSIRSAVEDEEVQVSQFLLAEFLTEFSIRMKNKHILHYEMLIVLCHMLDVSFPDFKMPSIEKNSLAAQNLKPTKLDKGKQEALLFSILRAVESCSWDFATKVKHVSLSIWLDSLGDMLAKSMPATVQGYKCLHILLIMLPQEMSNHIFKNLMNIYRYTKVSDMAPGMDALYSAYDDLLCETLEVCVKLRNLPKMLSRILIGLKEHKSSLENQKIIPESLLVYEGKLLLPPRFMLSLVRVIGTLGHTQVLPVWKSLLSFFTKECAAISKSPVKPGDLQLVSVVVWLFSCIMKASPTIQAVSVVGVAQNYADIMTQIAVYGITPLVTAMLTQPHNNNVCGSILILCHTWGELHTNLLTTDTGYSEGPDLPKVHPPKPSTATDCSYLLPFISPEAWAQISARVANFGDQPTQLALVQLVIQKFSQVALEHHRNYLCLDVSCDQANQTPTRQTIEVQTKYLMNALDIWGSNVSQLMTVHLVYLLPFIHNSHLPAIARHLVCGIREGKKVWQEYVDSQQFCEASRLHPHIFSSICSTLITLSGSCKRKISESEDTPATNKNYYTELLKKMIKIGPLLSEFDTGLFEENALWEMLKKCGNTLKKLIKNSDASNGSVGNTTDLCAMINLLGKFPLPHLYTGFQTALLLVFFALVTRKDLENTEENFSSLLHVINKVLCSKRSFRLFRIIDASCFLQWLVQKRLSFPFSSVSQHMANLSQTVLKKKICPRDQSSDKPEDSLTVQALTGQHFDQLLSALLYKLTAGGKNADDIKDLTNYITTSFVVDTDAELLLQPAVLLMAACYRMESFSCKWAMRHLSSWVLRHLKKMDLATIAPSTAAAILTAHTITVLTYSKDNSKTVESTNKENKETTTEDTGEEHKKDQESLELEEQTHKTPRWQKLLGLSFQLSELCLSSGHPELEEYALTFLVTVSLHSNSLQSHLPAHILSTAWTALSHPGRLPIGNDSLLHNNISLDSLLSSAPSDEYEKLLQDLLKRTLSDNADLTHTLTLWQLVIAAKVFEVHGAQKRMALEHLIPILVNLITVYDNSEECVSPYLIPILETLRQLTICPLQFEAQSRAFVLTPCTTIHLHTLPIDQFNQAFTAATGIVNSIVVQHIGVAMERVTSVLAAISHLATSLIAQASQERKLEEDQIEIMVGCGTNLERVVRELTPYSYKLNKVVHFTVATIVGALQLTTVYPAVKTILESIVYHLLDMCDRHCLNHLMVALPPATTTILKHLYTNYSTFHRFNPIH</sequence>
<feature type="domain" description="Nucleolar 27S pre-rRNA processing Urb2/Npa2 C-terminal" evidence="2">
    <location>
        <begin position="1312"/>
        <end position="1501"/>
    </location>
</feature>
<name>A0A8J5JL05_HOMAM</name>
<protein>
    <submittedName>
        <fullName evidence="3">Unhealthy ribosome biogenesis protein 2-like</fullName>
    </submittedName>
</protein>
<dbReference type="PANTHER" id="PTHR15682">
    <property type="entry name" value="UNHEALTHY RIBOSOME BIOGENESIS PROTEIN 2 HOMOLOG"/>
    <property type="match status" value="1"/>
</dbReference>
<dbReference type="PANTHER" id="PTHR15682:SF2">
    <property type="entry name" value="UNHEALTHY RIBOSOME BIOGENESIS PROTEIN 2 HOMOLOG"/>
    <property type="match status" value="1"/>
</dbReference>
<evidence type="ECO:0000259" key="2">
    <source>
        <dbReference type="Pfam" id="PF10441"/>
    </source>
</evidence>
<dbReference type="InterPro" id="IPR018849">
    <property type="entry name" value="Urb2/Npa2_C"/>
</dbReference>
<feature type="compositionally biased region" description="Basic and acidic residues" evidence="1">
    <location>
        <begin position="1109"/>
        <end position="1135"/>
    </location>
</feature>
<dbReference type="Proteomes" id="UP000747542">
    <property type="component" value="Unassembled WGS sequence"/>
</dbReference>
<dbReference type="GO" id="GO:0005730">
    <property type="term" value="C:nucleolus"/>
    <property type="evidence" value="ECO:0007669"/>
    <property type="project" value="TreeGrafter"/>
</dbReference>
<evidence type="ECO:0000313" key="4">
    <source>
        <dbReference type="Proteomes" id="UP000747542"/>
    </source>
</evidence>
<comment type="caution">
    <text evidence="3">The sequence shown here is derived from an EMBL/GenBank/DDBJ whole genome shotgun (WGS) entry which is preliminary data.</text>
</comment>
<dbReference type="EMBL" id="JAHLQT010031508">
    <property type="protein sequence ID" value="KAG7160257.1"/>
    <property type="molecule type" value="Genomic_DNA"/>
</dbReference>
<proteinExistence type="predicted"/>
<dbReference type="GO" id="GO:0042254">
    <property type="term" value="P:ribosome biogenesis"/>
    <property type="evidence" value="ECO:0007669"/>
    <property type="project" value="TreeGrafter"/>
</dbReference>
<organism evidence="3 4">
    <name type="scientific">Homarus americanus</name>
    <name type="common">American lobster</name>
    <dbReference type="NCBI Taxonomy" id="6706"/>
    <lineage>
        <taxon>Eukaryota</taxon>
        <taxon>Metazoa</taxon>
        <taxon>Ecdysozoa</taxon>
        <taxon>Arthropoda</taxon>
        <taxon>Crustacea</taxon>
        <taxon>Multicrustacea</taxon>
        <taxon>Malacostraca</taxon>
        <taxon>Eumalacostraca</taxon>
        <taxon>Eucarida</taxon>
        <taxon>Decapoda</taxon>
        <taxon>Pleocyemata</taxon>
        <taxon>Astacidea</taxon>
        <taxon>Nephropoidea</taxon>
        <taxon>Nephropidae</taxon>
        <taxon>Homarus</taxon>
    </lineage>
</organism>
<accession>A0A8J5JL05</accession>